<keyword evidence="1" id="KW-0732">Signal</keyword>
<organism evidence="3 4">
    <name type="scientific">Chrysophaeum taylorii</name>
    <dbReference type="NCBI Taxonomy" id="2483200"/>
    <lineage>
        <taxon>Eukaryota</taxon>
        <taxon>Sar</taxon>
        <taxon>Stramenopiles</taxon>
        <taxon>Ochrophyta</taxon>
        <taxon>Pelagophyceae</taxon>
        <taxon>Pelagomonadales</taxon>
        <taxon>Pelagomonadaceae</taxon>
        <taxon>Chrysophaeum</taxon>
    </lineage>
</organism>
<protein>
    <recommendedName>
        <fullName evidence="2">3'-5' exonuclease domain-containing protein</fullName>
    </recommendedName>
</protein>
<feature type="domain" description="3'-5' exonuclease" evidence="2">
    <location>
        <begin position="23"/>
        <end position="233"/>
    </location>
</feature>
<dbReference type="PANTHER" id="PTHR46628">
    <property type="entry name" value="PIRNA BIOGENESIS PROTEIN EXD1"/>
    <property type="match status" value="1"/>
</dbReference>
<accession>A0AAD7UGP3</accession>
<dbReference type="GO" id="GO:1990923">
    <property type="term" value="C:PET complex"/>
    <property type="evidence" value="ECO:0007669"/>
    <property type="project" value="TreeGrafter"/>
</dbReference>
<reference evidence="3" key="1">
    <citation type="submission" date="2023-01" db="EMBL/GenBank/DDBJ databases">
        <title>Metagenome sequencing of chrysophaentin producing Chrysophaeum taylorii.</title>
        <authorList>
            <person name="Davison J."/>
            <person name="Bewley C."/>
        </authorList>
    </citation>
    <scope>NUCLEOTIDE SEQUENCE</scope>
    <source>
        <strain evidence="3">NIES-1699</strain>
    </source>
</reference>
<evidence type="ECO:0000256" key="1">
    <source>
        <dbReference type="SAM" id="SignalP"/>
    </source>
</evidence>
<dbReference type="GO" id="GO:0008408">
    <property type="term" value="F:3'-5' exonuclease activity"/>
    <property type="evidence" value="ECO:0007669"/>
    <property type="project" value="InterPro"/>
</dbReference>
<dbReference type="Gene3D" id="3.30.420.10">
    <property type="entry name" value="Ribonuclease H-like superfamily/Ribonuclease H"/>
    <property type="match status" value="1"/>
</dbReference>
<gene>
    <name evidence="3" type="ORF">CTAYLR_000287</name>
</gene>
<proteinExistence type="predicted"/>
<evidence type="ECO:0000313" key="3">
    <source>
        <dbReference type="EMBL" id="KAJ8603843.1"/>
    </source>
</evidence>
<dbReference type="AlphaFoldDB" id="A0AAD7UGP3"/>
<feature type="chain" id="PRO_5042019459" description="3'-5' exonuclease domain-containing protein" evidence="1">
    <location>
        <begin position="23"/>
        <end position="336"/>
    </location>
</feature>
<feature type="signal peptide" evidence="1">
    <location>
        <begin position="1"/>
        <end position="22"/>
    </location>
</feature>
<name>A0AAD7UGP3_9STRA</name>
<evidence type="ECO:0000313" key="4">
    <source>
        <dbReference type="Proteomes" id="UP001230188"/>
    </source>
</evidence>
<dbReference type="EMBL" id="JAQMWT010000344">
    <property type="protein sequence ID" value="KAJ8603843.1"/>
    <property type="molecule type" value="Genomic_DNA"/>
</dbReference>
<dbReference type="PANTHER" id="PTHR46628:SF1">
    <property type="entry name" value="PIRNA BIOGENESIS PROTEIN EXD1"/>
    <property type="match status" value="1"/>
</dbReference>
<dbReference type="GO" id="GO:0006139">
    <property type="term" value="P:nucleobase-containing compound metabolic process"/>
    <property type="evidence" value="ECO:0007669"/>
    <property type="project" value="InterPro"/>
</dbReference>
<dbReference type="InterPro" id="IPR052144">
    <property type="entry name" value="piRNA_biogenesis_EXD1"/>
</dbReference>
<dbReference type="Pfam" id="PF01612">
    <property type="entry name" value="DNA_pol_A_exo1"/>
    <property type="match status" value="1"/>
</dbReference>
<evidence type="ECO:0000259" key="2">
    <source>
        <dbReference type="SMART" id="SM00474"/>
    </source>
</evidence>
<comment type="caution">
    <text evidence="3">The sequence shown here is derived from an EMBL/GenBank/DDBJ whole genome shotgun (WGS) entry which is preliminary data.</text>
</comment>
<dbReference type="InterPro" id="IPR036397">
    <property type="entry name" value="RNaseH_sf"/>
</dbReference>
<dbReference type="SUPFAM" id="SSF53098">
    <property type="entry name" value="Ribonuclease H-like"/>
    <property type="match status" value="1"/>
</dbReference>
<keyword evidence="4" id="KW-1185">Reference proteome</keyword>
<sequence length="336" mass="37629">MGLRLRGRWCLILLCIIGNALDIVLCNTAASVARACAAVGSRDVVSLDVEGRKLGRDGPISLVQLATADGTAYVVDVVALGAGAFVSGLKEILESERIVKLVFDCRTDCDALLAQFGVRVRGVRDLQLLEVMTRCDDLDKQLSRLSPFLHHANVRGEQAIYKNVHRLSSLAYTMVEFEIVGKWVEAKKATQQQFEDNPSFWMERPLAPEALEYAAQDALLLFELLDAMIVRRELPAEYSVAADSRLETASSLYADLKRSQSQNVDADPKFNHPLLPLFILDTIPRLPMEPPLLVCRGCQREFPEAVFSRKAIRTRNTRCDVCRALDIREKTQRQWL</sequence>
<dbReference type="InterPro" id="IPR002562">
    <property type="entry name" value="3'-5'_exonuclease_dom"/>
</dbReference>
<dbReference type="Proteomes" id="UP001230188">
    <property type="component" value="Unassembled WGS sequence"/>
</dbReference>
<dbReference type="SMART" id="SM00474">
    <property type="entry name" value="35EXOc"/>
    <property type="match status" value="1"/>
</dbReference>
<dbReference type="GO" id="GO:0003676">
    <property type="term" value="F:nucleic acid binding"/>
    <property type="evidence" value="ECO:0007669"/>
    <property type="project" value="InterPro"/>
</dbReference>
<dbReference type="InterPro" id="IPR012337">
    <property type="entry name" value="RNaseH-like_sf"/>
</dbReference>